<accession>A0A6L2LNQ6</accession>
<feature type="region of interest" description="Disordered" evidence="2">
    <location>
        <begin position="1961"/>
        <end position="2011"/>
    </location>
</feature>
<name>A0A6L2LNQ6_TANCI</name>
<dbReference type="EMBL" id="BKCJ010004841">
    <property type="protein sequence ID" value="GEU63413.1"/>
    <property type="molecule type" value="Genomic_DNA"/>
</dbReference>
<dbReference type="InterPro" id="IPR043502">
    <property type="entry name" value="DNA/RNA_pol_sf"/>
</dbReference>
<feature type="domain" description="Reverse transcriptase Ty1/copia-type" evidence="3">
    <location>
        <begin position="385"/>
        <end position="445"/>
    </location>
</feature>
<dbReference type="Pfam" id="PF22936">
    <property type="entry name" value="Pol_BBD"/>
    <property type="match status" value="1"/>
</dbReference>
<dbReference type="CDD" id="cd09272">
    <property type="entry name" value="RNase_HI_RT_Ty1"/>
    <property type="match status" value="2"/>
</dbReference>
<gene>
    <name evidence="6" type="ORF">Tci_035391</name>
</gene>
<evidence type="ECO:0000256" key="1">
    <source>
        <dbReference type="ARBA" id="ARBA00022750"/>
    </source>
</evidence>
<feature type="region of interest" description="Disordered" evidence="2">
    <location>
        <begin position="240"/>
        <end position="279"/>
    </location>
</feature>
<dbReference type="GO" id="GO:0004190">
    <property type="term" value="F:aspartic-type endopeptidase activity"/>
    <property type="evidence" value="ECO:0007669"/>
    <property type="project" value="UniProtKB-KW"/>
</dbReference>
<evidence type="ECO:0000313" key="6">
    <source>
        <dbReference type="EMBL" id="GEU63413.1"/>
    </source>
</evidence>
<keyword evidence="1" id="KW-0378">Hydrolase</keyword>
<sequence>MQFLMGLNDCYQPVRSSLLTRDPLPEVKDAYNLISREESHRGFLSPLVEPSLSRMILLLCFDIVGFPQCFKRNFNSNSNTGKQSFNANSNVKMSDKPFSSSQSSGFTSEQIQKILNLINDKSTGSIHANMAGLINTELDLLLEWLMLLIYLILKSLLVIPMDQKREKVLGTGSESGGIYLYDVNKSNCIAYKLLSLDTRNVFYSTDVKFYENVFPFKQKTYDSTDVENTSEVDHLQFFDSLKPQSPNDDGRDSSNEEGSLPHTDIHDSTHGRNQSDRLSATQIDDVQTLVIRRSERQTRPPVRFNDYILNSNVKYEIEKYVSYSRLSSVNMCFAVSLNKSIEPTCLTEAFFDPNWVEAMHNEIEALNRNNTWTVCDLHVGRKPIDVYMTLPDGYNNVDKSKVYKLNKSMYGLKQSPRRWNAKLTTALAEHGFEQSKFDYSLYTKHRNVVLKFKFLIKDSGSLKYFLGIEENLLCPGKVEKQATISKSSSEAEYRSMPADSCEVVCLGNMLHNIGLNDLNPVELCCDNSSAIQIAANPVFHERTKHFELDVHFVKEKVLAGVIKTVKVCSNLQTADVFTKCLGVVQHKLCCKSLGLLDIFAGELVDKVSGRKSQAPRKKYRVNVVPGVTTAETKILLLSRGVETIIAPSTAEEKAQRRLELKAGITLLTGIPNEHQLKFNSIKDAKSLLQAVEKRFGGNAATKKTQRNLLKQQYENFDASSLEVLDQTFDRIQKIISQLEIHSERISQEDVTQKFLRSLSPEWITYTIVWRSKPEIDTSSLDDLYNNMKIYEPKVKGTSSLNTNTQNVAFMSSNSTNNTNGVVNTAHGVTTASTQATAVNSTIVDNLSDAVIYSFFASQPNNPHLDNEDLQHIHPDDLEEMDLRWQMAMLTMRAMRFLKNTRRKFSMNGTETIVFDKSKSDQAEEFPTNFALTAYYSTISNSEFDEPKVSEPTIKKSVIETSEAKDSANKSNIIRKNNGATLIKDCTSDSKDETESKPKIEKKLVKPSFAKIKSFNHLQNDCHYHQRQIPNQRVVKPIWNNANRVNHHNFAKKTHPSPKRNMVPRAVLMRSGLTTVNTIRPINAAHPKSTVNSATLMKNVFNKAHLTVKRPIHKKTSFKNSYVNQKVNIVRSKTVNTARPKAVVNAILGNKVNDVKASACWVWKPKTKFIDHVSKNNNGNPQQVLQEKGVINSGCSRHMTGNMSYFSDYEEINAFGGNPKGGKITGKGTIKTGNLDFENVYFVKELKFNLFSVSQMCDKKNSVLFNDIECIVLSLNFRLTDESHVLLKVPRKNNMYSVDLKNIVPKGDHKVKVIRSDNEAEFKNSEMNHFCEMKGKFDGKADEGFFDGYSIESKAFRVLNSRTMIVEENLHIKFNENTPNIAGSGPNWLFNIDALTYSMNYKPIVAGNQTNGNAGIKACDDAGKARMETVHGKDYILLPLWSADPLISQELKNQEKEDNVNNTNNVNAASSNKVNTVGENTNNELSFDPEMPSLKDIGTFNFSSDHEDDDDMADMNNLDKSIQVNTKWVSRNKKDERGIMIRNKARLVAQGHIQKERMDYDEVFAPVARIEAIKLFLAYASFKDFMVYQMDVNSAFLYEKIEEEVYVCQPLGFEDLDFPDKVYKVEKALYGLHQAPRAWYETLLTYLLDNRFHRGNIDKTLFIRRHKDDILIAQNYIDGIIFGLTKEELCNAFEKMMHEKFQLSSMGELTFFLGFQECKHTYRDLKSLLKDEDVCACARYQVNPKVSHLHGVKRIFWYLKGQHKFGLWYPKDSLFDLVAYTDSDYAGASLDRKSTTGGCQFLRCRLISWQCKKQTVVANSTTKSEYVAASSCCGQFWTTTKAKNINGEAQIHAKVDGKKVIIFEASIRRDIRFGDEGGVDCFSNEVIFEQLTLIGTMAFAIICLATNQKFNFSKYIFDSMVKHLDSENKFLMYPRRTGKDFSRKITPLFPIMMVQAQAEIGKGSANPIDPHHTPTITQPSTSQPKIMKPMRKATKVPQPSDSTELEKKKRSRTHGLKRLYKVSLSARVKSSDEESLGEEDASKHGRIVNIYADKEVTLANEIAKDQGRNNDQDMFGVNDLDGDEVFVETEEQAKELVAEKEPIVDAAHVSAAATNVTVDEITLAKALEALKISKPNIRGIKKDQILLDEEITKKLQDKINEEERLAGERARLAVVKAQQNKKPTLH</sequence>
<feature type="compositionally biased region" description="Low complexity" evidence="2">
    <location>
        <begin position="96"/>
        <end position="105"/>
    </location>
</feature>
<comment type="caution">
    <text evidence="6">The sequence shown here is derived from an EMBL/GenBank/DDBJ whole genome shotgun (WGS) entry which is preliminary data.</text>
</comment>
<dbReference type="PANTHER" id="PTHR11439:SF495">
    <property type="entry name" value="REVERSE TRANSCRIPTASE, RNA-DEPENDENT DNA POLYMERASE-RELATED"/>
    <property type="match status" value="1"/>
</dbReference>
<feature type="compositionally biased region" description="Low complexity" evidence="2">
    <location>
        <begin position="1459"/>
        <end position="1476"/>
    </location>
</feature>
<feature type="compositionally biased region" description="Basic and acidic residues" evidence="2">
    <location>
        <begin position="263"/>
        <end position="275"/>
    </location>
</feature>
<feature type="domain" description="Reverse transcriptase Ty1/copia-type" evidence="3">
    <location>
        <begin position="1522"/>
        <end position="1715"/>
    </location>
</feature>
<evidence type="ECO:0000259" key="5">
    <source>
        <dbReference type="Pfam" id="PF25597"/>
    </source>
</evidence>
<feature type="domain" description="Retroviral polymerase SH3-like" evidence="5">
    <location>
        <begin position="1333"/>
        <end position="1377"/>
    </location>
</feature>
<keyword evidence="1" id="KW-0064">Aspartyl protease</keyword>
<feature type="domain" description="Retrovirus-related Pol polyprotein from transposon TNT 1-94-like beta-barrel" evidence="4">
    <location>
        <begin position="1190"/>
        <end position="1258"/>
    </location>
</feature>
<evidence type="ECO:0000259" key="3">
    <source>
        <dbReference type="Pfam" id="PF07727"/>
    </source>
</evidence>
<feature type="region of interest" description="Disordered" evidence="2">
    <location>
        <begin position="1454"/>
        <end position="1476"/>
    </location>
</feature>
<feature type="compositionally biased region" description="Low complexity" evidence="2">
    <location>
        <begin position="1972"/>
        <end position="1983"/>
    </location>
</feature>
<dbReference type="InterPro" id="IPR057670">
    <property type="entry name" value="SH3_retrovirus"/>
</dbReference>
<dbReference type="Pfam" id="PF14223">
    <property type="entry name" value="Retrotran_gag_2"/>
    <property type="match status" value="1"/>
</dbReference>
<dbReference type="Pfam" id="PF25597">
    <property type="entry name" value="SH3_retrovirus"/>
    <property type="match status" value="1"/>
</dbReference>
<dbReference type="InterPro" id="IPR054722">
    <property type="entry name" value="PolX-like_BBD"/>
</dbReference>
<evidence type="ECO:0000256" key="2">
    <source>
        <dbReference type="SAM" id="MobiDB-lite"/>
    </source>
</evidence>
<reference evidence="6" key="1">
    <citation type="journal article" date="2019" name="Sci. Rep.">
        <title>Draft genome of Tanacetum cinerariifolium, the natural source of mosquito coil.</title>
        <authorList>
            <person name="Yamashiro T."/>
            <person name="Shiraishi A."/>
            <person name="Satake H."/>
            <person name="Nakayama K."/>
        </authorList>
    </citation>
    <scope>NUCLEOTIDE SEQUENCE</scope>
</reference>
<evidence type="ECO:0000259" key="4">
    <source>
        <dbReference type="Pfam" id="PF22936"/>
    </source>
</evidence>
<protein>
    <submittedName>
        <fullName evidence="6">Copia protein</fullName>
    </submittedName>
</protein>
<dbReference type="InterPro" id="IPR013103">
    <property type="entry name" value="RVT_2"/>
</dbReference>
<organism evidence="6">
    <name type="scientific">Tanacetum cinerariifolium</name>
    <name type="common">Dalmatian daisy</name>
    <name type="synonym">Chrysanthemum cinerariifolium</name>
    <dbReference type="NCBI Taxonomy" id="118510"/>
    <lineage>
        <taxon>Eukaryota</taxon>
        <taxon>Viridiplantae</taxon>
        <taxon>Streptophyta</taxon>
        <taxon>Embryophyta</taxon>
        <taxon>Tracheophyta</taxon>
        <taxon>Spermatophyta</taxon>
        <taxon>Magnoliopsida</taxon>
        <taxon>eudicotyledons</taxon>
        <taxon>Gunneridae</taxon>
        <taxon>Pentapetalae</taxon>
        <taxon>asterids</taxon>
        <taxon>campanulids</taxon>
        <taxon>Asterales</taxon>
        <taxon>Asteraceae</taxon>
        <taxon>Asteroideae</taxon>
        <taxon>Anthemideae</taxon>
        <taxon>Anthemidinae</taxon>
        <taxon>Tanacetum</taxon>
    </lineage>
</organism>
<proteinExistence type="predicted"/>
<keyword evidence="1" id="KW-0645">Protease</keyword>
<feature type="region of interest" description="Disordered" evidence="2">
    <location>
        <begin position="85"/>
        <end position="105"/>
    </location>
</feature>
<dbReference type="PANTHER" id="PTHR11439">
    <property type="entry name" value="GAG-POL-RELATED RETROTRANSPOSON"/>
    <property type="match status" value="1"/>
</dbReference>
<dbReference type="Pfam" id="PF07727">
    <property type="entry name" value="RVT_2"/>
    <property type="match status" value="2"/>
</dbReference>
<dbReference type="SUPFAM" id="SSF56672">
    <property type="entry name" value="DNA/RNA polymerases"/>
    <property type="match status" value="1"/>
</dbReference>